<evidence type="ECO:0000313" key="1">
    <source>
        <dbReference type="EMBL" id="KAF0769619.1"/>
    </source>
</evidence>
<dbReference type="AlphaFoldDB" id="A0A6G0ZGL0"/>
<dbReference type="Proteomes" id="UP000478052">
    <property type="component" value="Unassembled WGS sequence"/>
</dbReference>
<organism evidence="1 2">
    <name type="scientific">Aphis craccivora</name>
    <name type="common">Cowpea aphid</name>
    <dbReference type="NCBI Taxonomy" id="307492"/>
    <lineage>
        <taxon>Eukaryota</taxon>
        <taxon>Metazoa</taxon>
        <taxon>Ecdysozoa</taxon>
        <taxon>Arthropoda</taxon>
        <taxon>Hexapoda</taxon>
        <taxon>Insecta</taxon>
        <taxon>Pterygota</taxon>
        <taxon>Neoptera</taxon>
        <taxon>Paraneoptera</taxon>
        <taxon>Hemiptera</taxon>
        <taxon>Sternorrhyncha</taxon>
        <taxon>Aphidomorpha</taxon>
        <taxon>Aphidoidea</taxon>
        <taxon>Aphididae</taxon>
        <taxon>Aphidini</taxon>
        <taxon>Aphis</taxon>
        <taxon>Aphis</taxon>
    </lineage>
</organism>
<reference evidence="1 2" key="1">
    <citation type="submission" date="2019-08" db="EMBL/GenBank/DDBJ databases">
        <title>Whole genome of Aphis craccivora.</title>
        <authorList>
            <person name="Voronova N.V."/>
            <person name="Shulinski R.S."/>
            <person name="Bandarenka Y.V."/>
            <person name="Zhorov D.G."/>
            <person name="Warner D."/>
        </authorList>
    </citation>
    <scope>NUCLEOTIDE SEQUENCE [LARGE SCALE GENOMIC DNA]</scope>
    <source>
        <strain evidence="1">180601</strain>
        <tissue evidence="1">Whole Body</tissue>
    </source>
</reference>
<dbReference type="EMBL" id="VUJU01000566">
    <property type="protein sequence ID" value="KAF0769619.1"/>
    <property type="molecule type" value="Genomic_DNA"/>
</dbReference>
<evidence type="ECO:0000313" key="2">
    <source>
        <dbReference type="Proteomes" id="UP000478052"/>
    </source>
</evidence>
<keyword evidence="2" id="KW-1185">Reference proteome</keyword>
<accession>A0A6G0ZGL0</accession>
<comment type="caution">
    <text evidence="1">The sequence shown here is derived from an EMBL/GenBank/DDBJ whole genome shotgun (WGS) entry which is preliminary data.</text>
</comment>
<protein>
    <submittedName>
        <fullName evidence="1">Uncharacterized protein</fullName>
    </submittedName>
</protein>
<sequence>MSREEIEFLELIAEVSGEADVLPMSAICSGSIVNEFSNTLSSGEANINNCLPMESVCSESESKTRVNAELIIPILRHVENVTVTELYTKSVIHVEIFIPPITYHRNNRMAQSNNDLFDDMPITSRAADIGTSLKFSITVLFPWLVADESSTSLFVGEISESHLPIIPLCLGNAIELANALRASAIRNALKLPMTVTFVRCDTEIVSTSFFGGSSTAQIRIIGCESSIIGEVETSTPPTGIITELNPEFRNSSPAYEPTDETLQSQQSEAITSDNIAESEGDAIETMAEIKTAEEPEEWTNIRRKSFLKRLGRRLVKIGRRLCCCYSSKLD</sequence>
<gene>
    <name evidence="1" type="ORF">FWK35_00013665</name>
</gene>
<name>A0A6G0ZGL0_APHCR</name>
<proteinExistence type="predicted"/>